<accession>B9RMN9</accession>
<dbReference type="AlphaFoldDB" id="B9RMN9"/>
<dbReference type="InParanoid" id="B9RMN9"/>
<sequence length="73" mass="8179">MKHTMGAVWKVGSRMKVRAATPYSRGMVSSRHGIDKERRKWHDESLRASVGKRSPEHSTRLPFLAAIGSVFSA</sequence>
<reference evidence="2" key="1">
    <citation type="journal article" date="2010" name="Nat. Biotechnol.">
        <title>Draft genome sequence of the oilseed species Ricinus communis.</title>
        <authorList>
            <person name="Chan A.P."/>
            <person name="Crabtree J."/>
            <person name="Zhao Q."/>
            <person name="Lorenzi H."/>
            <person name="Orvis J."/>
            <person name="Puiu D."/>
            <person name="Melake-Berhan A."/>
            <person name="Jones K.M."/>
            <person name="Redman J."/>
            <person name="Chen G."/>
            <person name="Cahoon E.B."/>
            <person name="Gedil M."/>
            <person name="Stanke M."/>
            <person name="Haas B.J."/>
            <person name="Wortman J.R."/>
            <person name="Fraser-Liggett C.M."/>
            <person name="Ravel J."/>
            <person name="Rabinowicz P.D."/>
        </authorList>
    </citation>
    <scope>NUCLEOTIDE SEQUENCE [LARGE SCALE GENOMIC DNA]</scope>
    <source>
        <strain evidence="2">cv. Hale</strain>
    </source>
</reference>
<evidence type="ECO:0000313" key="2">
    <source>
        <dbReference type="Proteomes" id="UP000008311"/>
    </source>
</evidence>
<keyword evidence="2" id="KW-1185">Reference proteome</keyword>
<proteinExistence type="predicted"/>
<evidence type="ECO:0000313" key="1">
    <source>
        <dbReference type="EMBL" id="EEF47562.1"/>
    </source>
</evidence>
<dbReference type="EMBL" id="EQ973789">
    <property type="protein sequence ID" value="EEF47562.1"/>
    <property type="molecule type" value="Genomic_DNA"/>
</dbReference>
<dbReference type="Proteomes" id="UP000008311">
    <property type="component" value="Unassembled WGS sequence"/>
</dbReference>
<organism evidence="1 2">
    <name type="scientific">Ricinus communis</name>
    <name type="common">Castor bean</name>
    <dbReference type="NCBI Taxonomy" id="3988"/>
    <lineage>
        <taxon>Eukaryota</taxon>
        <taxon>Viridiplantae</taxon>
        <taxon>Streptophyta</taxon>
        <taxon>Embryophyta</taxon>
        <taxon>Tracheophyta</taxon>
        <taxon>Spermatophyta</taxon>
        <taxon>Magnoliopsida</taxon>
        <taxon>eudicotyledons</taxon>
        <taxon>Gunneridae</taxon>
        <taxon>Pentapetalae</taxon>
        <taxon>rosids</taxon>
        <taxon>fabids</taxon>
        <taxon>Malpighiales</taxon>
        <taxon>Euphorbiaceae</taxon>
        <taxon>Acalyphoideae</taxon>
        <taxon>Acalypheae</taxon>
        <taxon>Ricinus</taxon>
    </lineage>
</organism>
<protein>
    <submittedName>
        <fullName evidence="1">Uncharacterized protein</fullName>
    </submittedName>
</protein>
<name>B9RMN9_RICCO</name>
<gene>
    <name evidence="1" type="ORF">RCOM_1082420</name>
</gene>